<dbReference type="Proteomes" id="UP000490939">
    <property type="component" value="Unassembled WGS sequence"/>
</dbReference>
<accession>A0A8H3UY42</accession>
<comment type="caution">
    <text evidence="2">The sequence shown here is derived from an EMBL/GenBank/DDBJ whole genome shotgun (WGS) entry which is preliminary data.</text>
</comment>
<sequence length="289" mass="31434">MRNTPSLVPSTVADADAVHIERQASTSTSISTSTSTTSAAASSNFRAINKGSNSRLTSNNFARFVTAALSTAFVPDSRTSLRCCCTTDYDVLVLGNIFTSDVDTVSATDDERLPPGGFSLRHGFPQWFGRSKDKTEGSGMSVADGATSQPRIAASTPNMYEVLEYLRSAFTDEAFLDSVSLEAAANSGAYHAWRTHREREAGREETRSQAQVFDGRARSPLSSETSTVGRTRRPGEWNWEGVWEERVKRGVQNSLAEPVLFGAAVGGDDIIRFSDLEPESLQKIKQQMV</sequence>
<feature type="region of interest" description="Disordered" evidence="1">
    <location>
        <begin position="197"/>
        <end position="233"/>
    </location>
</feature>
<feature type="compositionally biased region" description="Polar residues" evidence="1">
    <location>
        <begin position="220"/>
        <end position="229"/>
    </location>
</feature>
<gene>
    <name evidence="2" type="ORF">EG327_007912</name>
</gene>
<proteinExistence type="predicted"/>
<keyword evidence="3" id="KW-1185">Reference proteome</keyword>
<dbReference type="AlphaFoldDB" id="A0A8H3UY42"/>
<protein>
    <submittedName>
        <fullName evidence="2">Uncharacterized protein</fullName>
    </submittedName>
</protein>
<evidence type="ECO:0000313" key="2">
    <source>
        <dbReference type="EMBL" id="KAE9976864.1"/>
    </source>
</evidence>
<evidence type="ECO:0000256" key="1">
    <source>
        <dbReference type="SAM" id="MobiDB-lite"/>
    </source>
</evidence>
<dbReference type="EMBL" id="WNWR01000486">
    <property type="protein sequence ID" value="KAE9976864.1"/>
    <property type="molecule type" value="Genomic_DNA"/>
</dbReference>
<reference evidence="2 3" key="1">
    <citation type="submission" date="2019-07" db="EMBL/GenBank/DDBJ databases">
        <title>Venturia inaequalis Genome Resource.</title>
        <authorList>
            <person name="Lichtner F.J."/>
        </authorList>
    </citation>
    <scope>NUCLEOTIDE SEQUENCE [LARGE SCALE GENOMIC DNA]</scope>
    <source>
        <strain evidence="2 3">DMI_063113</strain>
    </source>
</reference>
<evidence type="ECO:0000313" key="3">
    <source>
        <dbReference type="Proteomes" id="UP000490939"/>
    </source>
</evidence>
<organism evidence="2 3">
    <name type="scientific">Venturia inaequalis</name>
    <name type="common">Apple scab fungus</name>
    <dbReference type="NCBI Taxonomy" id="5025"/>
    <lineage>
        <taxon>Eukaryota</taxon>
        <taxon>Fungi</taxon>
        <taxon>Dikarya</taxon>
        <taxon>Ascomycota</taxon>
        <taxon>Pezizomycotina</taxon>
        <taxon>Dothideomycetes</taxon>
        <taxon>Pleosporomycetidae</taxon>
        <taxon>Venturiales</taxon>
        <taxon>Venturiaceae</taxon>
        <taxon>Venturia</taxon>
    </lineage>
</organism>
<feature type="compositionally biased region" description="Basic and acidic residues" evidence="1">
    <location>
        <begin position="197"/>
        <end position="207"/>
    </location>
</feature>
<name>A0A8H3UY42_VENIN</name>